<keyword evidence="4" id="KW-1185">Reference proteome</keyword>
<feature type="transmembrane region" description="Helical" evidence="1">
    <location>
        <begin position="225"/>
        <end position="246"/>
    </location>
</feature>
<dbReference type="InterPro" id="IPR002656">
    <property type="entry name" value="Acyl_transf_3_dom"/>
</dbReference>
<dbReference type="Pfam" id="PF01757">
    <property type="entry name" value="Acyl_transf_3"/>
    <property type="match status" value="1"/>
</dbReference>
<evidence type="ECO:0000313" key="3">
    <source>
        <dbReference type="EMBL" id="CAB1276102.1"/>
    </source>
</evidence>
<evidence type="ECO:0000256" key="1">
    <source>
        <dbReference type="SAM" id="Phobius"/>
    </source>
</evidence>
<proteinExistence type="predicted"/>
<dbReference type="Proteomes" id="UP000516072">
    <property type="component" value="Chromosome"/>
</dbReference>
<gene>
    <name evidence="3" type="ORF">NSCAC_1000</name>
</gene>
<reference evidence="3 4" key="1">
    <citation type="submission" date="2020-03" db="EMBL/GenBank/DDBJ databases">
        <authorList>
            <person name="Picone N."/>
        </authorList>
    </citation>
    <scope>NUCLEOTIDE SEQUENCE [LARGE SCALE GENOMIC DNA]</scope>
    <source>
        <strain evidence="3">NSCAC1</strain>
    </source>
</reference>
<feature type="transmembrane region" description="Helical" evidence="1">
    <location>
        <begin position="162"/>
        <end position="185"/>
    </location>
</feature>
<feature type="transmembrane region" description="Helical" evidence="1">
    <location>
        <begin position="91"/>
        <end position="108"/>
    </location>
</feature>
<keyword evidence="1" id="KW-1133">Transmembrane helix</keyword>
<dbReference type="AlphaFoldDB" id="A0A7G1Q9Z6"/>
<keyword evidence="1" id="KW-0812">Transmembrane</keyword>
<dbReference type="PANTHER" id="PTHR23028:SF131">
    <property type="entry name" value="BLR2367 PROTEIN"/>
    <property type="match status" value="1"/>
</dbReference>
<keyword evidence="1" id="KW-0472">Membrane</keyword>
<evidence type="ECO:0000259" key="2">
    <source>
        <dbReference type="Pfam" id="PF01757"/>
    </source>
</evidence>
<dbReference type="GO" id="GO:0016020">
    <property type="term" value="C:membrane"/>
    <property type="evidence" value="ECO:0007669"/>
    <property type="project" value="TreeGrafter"/>
</dbReference>
<name>A0A7G1Q9Z6_9GAMM</name>
<protein>
    <submittedName>
        <fullName evidence="3">Putative O-antigen acetylase</fullName>
    </submittedName>
</protein>
<feature type="transmembrane region" description="Helical" evidence="1">
    <location>
        <begin position="128"/>
        <end position="155"/>
    </location>
</feature>
<feature type="transmembrane region" description="Helical" evidence="1">
    <location>
        <begin position="292"/>
        <end position="314"/>
    </location>
</feature>
<accession>A0A7G1Q9Z6</accession>
<feature type="transmembrane region" description="Helical" evidence="1">
    <location>
        <begin position="51"/>
        <end position="71"/>
    </location>
</feature>
<dbReference type="KEGG" id="ntg:NSCAC_1000"/>
<dbReference type="GO" id="GO:0000271">
    <property type="term" value="P:polysaccharide biosynthetic process"/>
    <property type="evidence" value="ECO:0007669"/>
    <property type="project" value="TreeGrafter"/>
</dbReference>
<dbReference type="PANTHER" id="PTHR23028">
    <property type="entry name" value="ACETYLTRANSFERASE"/>
    <property type="match status" value="1"/>
</dbReference>
<dbReference type="RefSeq" id="WP_197743743.1">
    <property type="nucleotide sequence ID" value="NZ_LR778175.1"/>
</dbReference>
<organism evidence="3 4">
    <name type="scientific">Candidatus Nitrosacidococcus tergens</name>
    <dbReference type="NCBI Taxonomy" id="553981"/>
    <lineage>
        <taxon>Bacteria</taxon>
        <taxon>Pseudomonadati</taxon>
        <taxon>Pseudomonadota</taxon>
        <taxon>Gammaproteobacteria</taxon>
        <taxon>Chromatiales</taxon>
        <taxon>Chromatiaceae</taxon>
        <taxon>Candidatus Nitrosacidococcus</taxon>
    </lineage>
</organism>
<evidence type="ECO:0000313" key="4">
    <source>
        <dbReference type="Proteomes" id="UP000516072"/>
    </source>
</evidence>
<feature type="transmembrane region" description="Helical" evidence="1">
    <location>
        <begin position="12"/>
        <end position="31"/>
    </location>
</feature>
<feature type="transmembrane region" description="Helical" evidence="1">
    <location>
        <begin position="258"/>
        <end position="280"/>
    </location>
</feature>
<feature type="transmembrane region" description="Helical" evidence="1">
    <location>
        <begin position="191"/>
        <end position="213"/>
    </location>
</feature>
<dbReference type="EMBL" id="LR778175">
    <property type="protein sequence ID" value="CAB1276102.1"/>
    <property type="molecule type" value="Genomic_DNA"/>
</dbReference>
<dbReference type="InterPro" id="IPR050879">
    <property type="entry name" value="Acyltransferase_3"/>
</dbReference>
<feature type="domain" description="Acyltransferase 3" evidence="2">
    <location>
        <begin position="12"/>
        <end position="338"/>
    </location>
</feature>
<dbReference type="GO" id="GO:0016747">
    <property type="term" value="F:acyltransferase activity, transferring groups other than amino-acyl groups"/>
    <property type="evidence" value="ECO:0007669"/>
    <property type="project" value="InterPro"/>
</dbReference>
<feature type="transmembrane region" description="Helical" evidence="1">
    <location>
        <begin position="326"/>
        <end position="348"/>
    </location>
</feature>
<sequence>MNASLKQSNRLSGLDFLRAFAAVWVFLFHYIDLSPNQLKPALGNNFYVGVGWNGVDLFFVLSGFLIGTILCREHENIKSFLIRRFFRIYPAYLVVLFLCLYINKPYFFDNKLLIISHLLMFHNLMPGYGGAINGVLWTLGEEFQFYLLAALILFLPKRNKTSFWYGLSVILITSSALYRWGIFGITTDTTILFFLTTQLPGMLGLFGVGFLAVQIKKLARVYITRFFRFFLTLSIVGVFFYLEWLYPHVGDYWEHQEVVLLGRVYSGAAFSFLVLVFSCAPDSVNDCLKKSGLVFIGEISYGIYLTHLFFMDLLRSYEPFFLQHHWTLYFVILVTLIGITSSLIYFLVERPFIKLGAYLSKKMANR</sequence>